<accession>A0AAD2AAX5</accession>
<comment type="subcellular location">
    <subcellularLocation>
        <location evidence="2 6">Secreted</location>
        <location evidence="2 6">Cell wall</location>
    </subcellularLocation>
</comment>
<evidence type="ECO:0000256" key="5">
    <source>
        <dbReference type="ARBA" id="ARBA00023316"/>
    </source>
</evidence>
<evidence type="ECO:0000256" key="3">
    <source>
        <dbReference type="ARBA" id="ARBA00005784"/>
    </source>
</evidence>
<keyword evidence="6" id="KW-0964">Secreted</keyword>
<dbReference type="Proteomes" id="UP000834106">
    <property type="component" value="Chromosome 21"/>
</dbReference>
<proteinExistence type="inferred from homology"/>
<dbReference type="GO" id="GO:0016787">
    <property type="term" value="F:hydrolase activity"/>
    <property type="evidence" value="ECO:0007669"/>
    <property type="project" value="UniProtKB-KW"/>
</dbReference>
<dbReference type="EMBL" id="OU503056">
    <property type="protein sequence ID" value="CAI9784711.1"/>
    <property type="molecule type" value="Genomic_DNA"/>
</dbReference>
<evidence type="ECO:0000256" key="2">
    <source>
        <dbReference type="ARBA" id="ARBA00004191"/>
    </source>
</evidence>
<dbReference type="Pfam" id="PF03283">
    <property type="entry name" value="PAE"/>
    <property type="match status" value="1"/>
</dbReference>
<keyword evidence="8" id="KW-1185">Reference proteome</keyword>
<protein>
    <recommendedName>
        <fullName evidence="6">Pectin acetylesterase</fullName>
        <ecNumber evidence="6">3.1.1.-</ecNumber>
    </recommendedName>
</protein>
<sequence length="144" mass="16906">MFGRDEDEAAKRFSELLPVKTYWRQIEDFHNWNKIKIRYCDGASFSEDVEAVEPDVLSGCSAGGLTSILHFRCWFFYKCEICFCSNIYRGLLQRRGTYTWSGEELALIVYVKRKTRIVFFPSKHRTTNPDATFHYKCCLRFVAG</sequence>
<keyword evidence="5 6" id="KW-0961">Cell wall biogenesis/degradation</keyword>
<dbReference type="InterPro" id="IPR004963">
    <property type="entry name" value="PAE/NOTUM"/>
</dbReference>
<dbReference type="AlphaFoldDB" id="A0AAD2AAX5"/>
<comment type="function">
    <text evidence="1 6">Hydrolyzes acetyl esters in homogalacturonan regions of pectin. In type I primary cell wall, galacturonic acid residues of pectin can be acetylated at the O-2 and O-3 positions. Decreasing the degree of acetylation of pectin gels in vitro alters their physical properties.</text>
</comment>
<evidence type="ECO:0000313" key="7">
    <source>
        <dbReference type="EMBL" id="CAI9784711.1"/>
    </source>
</evidence>
<keyword evidence="4 6" id="KW-0134">Cell wall</keyword>
<keyword evidence="6" id="KW-0378">Hydrolase</keyword>
<evidence type="ECO:0000313" key="8">
    <source>
        <dbReference type="Proteomes" id="UP000834106"/>
    </source>
</evidence>
<reference evidence="7" key="1">
    <citation type="submission" date="2023-05" db="EMBL/GenBank/DDBJ databases">
        <authorList>
            <person name="Huff M."/>
        </authorList>
    </citation>
    <scope>NUCLEOTIDE SEQUENCE</scope>
</reference>
<dbReference type="EC" id="3.1.1.-" evidence="6"/>
<dbReference type="GO" id="GO:0071555">
    <property type="term" value="P:cell wall organization"/>
    <property type="evidence" value="ECO:0007669"/>
    <property type="project" value="UniProtKB-KW"/>
</dbReference>
<evidence type="ECO:0000256" key="4">
    <source>
        <dbReference type="ARBA" id="ARBA00022512"/>
    </source>
</evidence>
<organism evidence="7 8">
    <name type="scientific">Fraxinus pennsylvanica</name>
    <dbReference type="NCBI Taxonomy" id="56036"/>
    <lineage>
        <taxon>Eukaryota</taxon>
        <taxon>Viridiplantae</taxon>
        <taxon>Streptophyta</taxon>
        <taxon>Embryophyta</taxon>
        <taxon>Tracheophyta</taxon>
        <taxon>Spermatophyta</taxon>
        <taxon>Magnoliopsida</taxon>
        <taxon>eudicotyledons</taxon>
        <taxon>Gunneridae</taxon>
        <taxon>Pentapetalae</taxon>
        <taxon>asterids</taxon>
        <taxon>lamiids</taxon>
        <taxon>Lamiales</taxon>
        <taxon>Oleaceae</taxon>
        <taxon>Oleeae</taxon>
        <taxon>Fraxinus</taxon>
    </lineage>
</organism>
<evidence type="ECO:0000256" key="1">
    <source>
        <dbReference type="ARBA" id="ARBA00003534"/>
    </source>
</evidence>
<comment type="similarity">
    <text evidence="3 6">Belongs to the pectinacetylesterase family.</text>
</comment>
<name>A0AAD2AAX5_9LAMI</name>
<gene>
    <name evidence="7" type="ORF">FPE_LOCUS32141</name>
</gene>
<evidence type="ECO:0000256" key="6">
    <source>
        <dbReference type="RuleBase" id="RU363114"/>
    </source>
</evidence>